<dbReference type="Pfam" id="PF13961">
    <property type="entry name" value="DUF4219"/>
    <property type="match status" value="1"/>
</dbReference>
<gene>
    <name evidence="3" type="ORF">MERR_LOCUS9831</name>
</gene>
<keyword evidence="4" id="KW-1185">Reference proteome</keyword>
<feature type="region of interest" description="Disordered" evidence="1">
    <location>
        <begin position="190"/>
        <end position="220"/>
    </location>
</feature>
<dbReference type="AlphaFoldDB" id="A0A6D2HZM0"/>
<feature type="domain" description="DUF4219" evidence="2">
    <location>
        <begin position="12"/>
        <end position="38"/>
    </location>
</feature>
<evidence type="ECO:0000313" key="4">
    <source>
        <dbReference type="Proteomes" id="UP000467841"/>
    </source>
</evidence>
<dbReference type="Proteomes" id="UP000467841">
    <property type="component" value="Unassembled WGS sequence"/>
</dbReference>
<feature type="compositionally biased region" description="Basic residues" evidence="1">
    <location>
        <begin position="210"/>
        <end position="220"/>
    </location>
</feature>
<accession>A0A6D2HZM0</accession>
<dbReference type="InterPro" id="IPR025314">
    <property type="entry name" value="DUF4219"/>
</dbReference>
<reference evidence="3" key="1">
    <citation type="submission" date="2020-01" db="EMBL/GenBank/DDBJ databases">
        <authorList>
            <person name="Mishra B."/>
        </authorList>
    </citation>
    <scope>NUCLEOTIDE SEQUENCE [LARGE SCALE GENOMIC DNA]</scope>
</reference>
<dbReference type="OrthoDB" id="1679989at2759"/>
<organism evidence="3 4">
    <name type="scientific">Microthlaspi erraticum</name>
    <dbReference type="NCBI Taxonomy" id="1685480"/>
    <lineage>
        <taxon>Eukaryota</taxon>
        <taxon>Viridiplantae</taxon>
        <taxon>Streptophyta</taxon>
        <taxon>Embryophyta</taxon>
        <taxon>Tracheophyta</taxon>
        <taxon>Spermatophyta</taxon>
        <taxon>Magnoliopsida</taxon>
        <taxon>eudicotyledons</taxon>
        <taxon>Gunneridae</taxon>
        <taxon>Pentapetalae</taxon>
        <taxon>rosids</taxon>
        <taxon>malvids</taxon>
        <taxon>Brassicales</taxon>
        <taxon>Brassicaceae</taxon>
        <taxon>Coluteocarpeae</taxon>
        <taxon>Microthlaspi</taxon>
    </lineage>
</organism>
<comment type="caution">
    <text evidence="3">The sequence shown here is derived from an EMBL/GenBank/DDBJ whole genome shotgun (WGS) entry which is preliminary data.</text>
</comment>
<proteinExistence type="predicted"/>
<dbReference type="EMBL" id="CACVBM020000710">
    <property type="protein sequence ID" value="CAA7022596.1"/>
    <property type="molecule type" value="Genomic_DNA"/>
</dbReference>
<evidence type="ECO:0000256" key="1">
    <source>
        <dbReference type="SAM" id="MobiDB-lite"/>
    </source>
</evidence>
<dbReference type="PANTHER" id="PTHR35317">
    <property type="entry name" value="OS04G0629600 PROTEIN"/>
    <property type="match status" value="1"/>
</dbReference>
<dbReference type="Pfam" id="PF14223">
    <property type="entry name" value="Retrotran_gag_2"/>
    <property type="match status" value="1"/>
</dbReference>
<evidence type="ECO:0000313" key="3">
    <source>
        <dbReference type="EMBL" id="CAA7022596.1"/>
    </source>
</evidence>
<evidence type="ECO:0000259" key="2">
    <source>
        <dbReference type="Pfam" id="PF13961"/>
    </source>
</evidence>
<dbReference type="PANTHER" id="PTHR35317:SF44">
    <property type="entry name" value="RNA-DIRECTED DNA POLYMERASE"/>
    <property type="match status" value="1"/>
</dbReference>
<sequence length="220" mass="24761">MAGEIVIQCPMLNNTNYTVWSMRMKVVLKVHKVWETIEPGSDEGDKSDMAIALLFQSIPEALILQVGNLDTSKAVWEAIKASHVGTDRVKEARLKTLMSEFDRMKMKETDTIDEFAGKIAELSAESAALGETIEEPKLVKKFLSGLPLRKYVHIVVALEHVLDLNTTSFQDIVGRLEAYEEIIFCEEEDEQNDQGKLMDSQSYQDGYGRGRGRGRGRFSN</sequence>
<protein>
    <recommendedName>
        <fullName evidence="2">DUF4219 domain-containing protein</fullName>
    </recommendedName>
</protein>
<name>A0A6D2HZM0_9BRAS</name>